<dbReference type="GeneTree" id="ENSGT00940000160944"/>
<dbReference type="Pfam" id="PF21700">
    <property type="entry name" value="EGF_DL_JAG"/>
    <property type="match status" value="1"/>
</dbReference>
<dbReference type="Ensembl" id="ENSEBUT00000021529.1">
    <property type="protein sequence ID" value="ENSEBUP00000020953.1"/>
    <property type="gene ID" value="ENSEBUG00000012947.1"/>
</dbReference>
<sequence length="140" mass="15335">MIRGGGVTRTAPFLINLFFMKFPFVVNCNNRCQYGWSGEVCDQCVPYPGCGHGTCLDPWQCRCETSWGGLLCNKGLYHAEGLSSFCINGGTCKNTQPDKYGWICPEGFSGVDCDIGEDLSSVCLCSFCGVVRVPHMFNCV</sequence>
<keyword evidence="1" id="KW-0245">EGF-like domain</keyword>
<dbReference type="PROSITE" id="PS50026">
    <property type="entry name" value="EGF_3"/>
    <property type="match status" value="1"/>
</dbReference>
<reference evidence="4" key="2">
    <citation type="submission" date="2025-09" db="UniProtKB">
        <authorList>
            <consortium name="Ensembl"/>
        </authorList>
    </citation>
    <scope>IDENTIFICATION</scope>
</reference>
<evidence type="ECO:0000313" key="5">
    <source>
        <dbReference type="Proteomes" id="UP000694388"/>
    </source>
</evidence>
<dbReference type="Proteomes" id="UP000694388">
    <property type="component" value="Unplaced"/>
</dbReference>
<keyword evidence="2" id="KW-0732">Signal</keyword>
<reference evidence="4" key="1">
    <citation type="submission" date="2025-08" db="UniProtKB">
        <authorList>
            <consortium name="Ensembl"/>
        </authorList>
    </citation>
    <scope>IDENTIFICATION</scope>
</reference>
<protein>
    <recommendedName>
        <fullName evidence="3">EGF-like domain-containing protein</fullName>
    </recommendedName>
</protein>
<accession>A0A8C4QV32</accession>
<proteinExistence type="predicted"/>
<name>A0A8C4QV32_EPTBU</name>
<evidence type="ECO:0000256" key="2">
    <source>
        <dbReference type="SAM" id="SignalP"/>
    </source>
</evidence>
<feature type="disulfide bond" evidence="1">
    <location>
        <begin position="104"/>
        <end position="113"/>
    </location>
</feature>
<evidence type="ECO:0000313" key="4">
    <source>
        <dbReference type="Ensembl" id="ENSEBUP00000020953.1"/>
    </source>
</evidence>
<feature type="chain" id="PRO_5034763199" description="EGF-like domain-containing protein" evidence="2">
    <location>
        <begin position="29"/>
        <end position="140"/>
    </location>
</feature>
<feature type="domain" description="EGF-like" evidence="3">
    <location>
        <begin position="77"/>
        <end position="114"/>
    </location>
</feature>
<dbReference type="Gene3D" id="2.10.25.10">
    <property type="entry name" value="Laminin"/>
    <property type="match status" value="2"/>
</dbReference>
<dbReference type="SUPFAM" id="SSF57196">
    <property type="entry name" value="EGF/Laminin"/>
    <property type="match status" value="1"/>
</dbReference>
<organism evidence="4 5">
    <name type="scientific">Eptatretus burgeri</name>
    <name type="common">Inshore hagfish</name>
    <dbReference type="NCBI Taxonomy" id="7764"/>
    <lineage>
        <taxon>Eukaryota</taxon>
        <taxon>Metazoa</taxon>
        <taxon>Chordata</taxon>
        <taxon>Craniata</taxon>
        <taxon>Vertebrata</taxon>
        <taxon>Cyclostomata</taxon>
        <taxon>Myxini</taxon>
        <taxon>Myxiniformes</taxon>
        <taxon>Myxinidae</taxon>
        <taxon>Eptatretinae</taxon>
        <taxon>Eptatretus</taxon>
    </lineage>
</organism>
<feature type="signal peptide" evidence="2">
    <location>
        <begin position="1"/>
        <end position="28"/>
    </location>
</feature>
<evidence type="ECO:0000259" key="3">
    <source>
        <dbReference type="PROSITE" id="PS50026"/>
    </source>
</evidence>
<evidence type="ECO:0000256" key="1">
    <source>
        <dbReference type="PROSITE-ProRule" id="PRU00076"/>
    </source>
</evidence>
<dbReference type="InterPro" id="IPR000742">
    <property type="entry name" value="EGF"/>
</dbReference>
<dbReference type="AlphaFoldDB" id="A0A8C4QV32"/>
<comment type="caution">
    <text evidence="1">Lacks conserved residue(s) required for the propagation of feature annotation.</text>
</comment>
<dbReference type="FunFam" id="2.10.25.10:FF:000294">
    <property type="entry name" value="Delta-like protein"/>
    <property type="match status" value="1"/>
</dbReference>
<keyword evidence="1" id="KW-1015">Disulfide bond</keyword>
<keyword evidence="5" id="KW-1185">Reference proteome</keyword>